<organism evidence="2 3">
    <name type="scientific">Haloferula luteola</name>
    <dbReference type="NCBI Taxonomy" id="595692"/>
    <lineage>
        <taxon>Bacteria</taxon>
        <taxon>Pseudomonadati</taxon>
        <taxon>Verrucomicrobiota</taxon>
        <taxon>Verrucomicrobiia</taxon>
        <taxon>Verrucomicrobiales</taxon>
        <taxon>Verrucomicrobiaceae</taxon>
        <taxon>Haloferula</taxon>
    </lineage>
</organism>
<feature type="chain" id="PRO_5032340105" description="PEP-CTERM protein-sorting domain-containing protein" evidence="1">
    <location>
        <begin position="18"/>
        <end position="309"/>
    </location>
</feature>
<dbReference type="AlphaFoldDB" id="A0A840VFX7"/>
<keyword evidence="1" id="KW-0732">Signal</keyword>
<evidence type="ECO:0000313" key="3">
    <source>
        <dbReference type="Proteomes" id="UP000557717"/>
    </source>
</evidence>
<keyword evidence="3" id="KW-1185">Reference proteome</keyword>
<accession>A0A840VFX7</accession>
<name>A0A840VFX7_9BACT</name>
<proteinExistence type="predicted"/>
<sequence length="309" mass="30957">MNLNLMLVALLATPSFGASITLTASDGFGSSSFNSAGLWNNAAAPSAGNDYSNAGFLLRTPAVANSNYAFGGDSLSITGTGNFAAAANDALMWKGTGTGTITISNLIVNGGQLRHGSGDGDSLTLAGNITVGVNGMGIASQGGFTINSAISGSSAITVMGNGSGSAGRMVTFTSTSSTFNGNLILNNAQSFATLADNAVFNFAIGAAGVNNSISGIGNMTLNGDFILNLTGASTTLGDSWQLVNNSSLTETYGSTFSVAGFIDNGDNTWSSGVYLFDEATGALTVAVPEPSVALLGGLGLFGMLRRRRA</sequence>
<dbReference type="RefSeq" id="WP_184018097.1">
    <property type="nucleotide sequence ID" value="NZ_JACHFD010000008.1"/>
</dbReference>
<protein>
    <recommendedName>
        <fullName evidence="4">PEP-CTERM protein-sorting domain-containing protein</fullName>
    </recommendedName>
</protein>
<feature type="signal peptide" evidence="1">
    <location>
        <begin position="1"/>
        <end position="17"/>
    </location>
</feature>
<reference evidence="2 3" key="1">
    <citation type="submission" date="2020-08" db="EMBL/GenBank/DDBJ databases">
        <title>Genomic Encyclopedia of Type Strains, Phase IV (KMG-IV): sequencing the most valuable type-strain genomes for metagenomic binning, comparative biology and taxonomic classification.</title>
        <authorList>
            <person name="Goeker M."/>
        </authorList>
    </citation>
    <scope>NUCLEOTIDE SEQUENCE [LARGE SCALE GENOMIC DNA]</scope>
    <source>
        <strain evidence="2 3">YC6886</strain>
    </source>
</reference>
<gene>
    <name evidence="2" type="ORF">HNR46_001940</name>
</gene>
<evidence type="ECO:0000313" key="2">
    <source>
        <dbReference type="EMBL" id="MBB5351701.1"/>
    </source>
</evidence>
<dbReference type="EMBL" id="JACHFD010000008">
    <property type="protein sequence ID" value="MBB5351701.1"/>
    <property type="molecule type" value="Genomic_DNA"/>
</dbReference>
<dbReference type="Proteomes" id="UP000557717">
    <property type="component" value="Unassembled WGS sequence"/>
</dbReference>
<comment type="caution">
    <text evidence="2">The sequence shown here is derived from an EMBL/GenBank/DDBJ whole genome shotgun (WGS) entry which is preliminary data.</text>
</comment>
<evidence type="ECO:0000256" key="1">
    <source>
        <dbReference type="SAM" id="SignalP"/>
    </source>
</evidence>
<evidence type="ECO:0008006" key="4">
    <source>
        <dbReference type="Google" id="ProtNLM"/>
    </source>
</evidence>